<dbReference type="GO" id="GO:0022841">
    <property type="term" value="F:potassium ion leak channel activity"/>
    <property type="evidence" value="ECO:0007669"/>
    <property type="project" value="TreeGrafter"/>
</dbReference>
<dbReference type="SUPFAM" id="SSF81324">
    <property type="entry name" value="Voltage-gated potassium channels"/>
    <property type="match status" value="2"/>
</dbReference>
<dbReference type="PANTHER" id="PTHR11003:SF330">
    <property type="entry name" value="POTASSIUM CHANNEL DOMAIN-CONTAINING PROTEIN"/>
    <property type="match status" value="1"/>
</dbReference>
<feature type="transmembrane region" description="Helical" evidence="10">
    <location>
        <begin position="143"/>
        <end position="161"/>
    </location>
</feature>
<evidence type="ECO:0000259" key="11">
    <source>
        <dbReference type="Pfam" id="PF07885"/>
    </source>
</evidence>
<dbReference type="WBParaSite" id="PTRK_0000793600.1">
    <property type="protein sequence ID" value="PTRK_0000793600.1"/>
    <property type="gene ID" value="PTRK_0000793600"/>
</dbReference>
<dbReference type="Proteomes" id="UP000038045">
    <property type="component" value="Unplaced"/>
</dbReference>
<evidence type="ECO:0000256" key="8">
    <source>
        <dbReference type="RuleBase" id="RU003857"/>
    </source>
</evidence>
<comment type="similarity">
    <text evidence="8">Belongs to the two pore domain potassium channel (TC 1.A.1.8) family.</text>
</comment>
<protein>
    <submittedName>
        <fullName evidence="13">Ion_trans_2 domain-containing protein</fullName>
    </submittedName>
</protein>
<keyword evidence="3 8" id="KW-0812">Transmembrane</keyword>
<dbReference type="GO" id="GO:0015271">
    <property type="term" value="F:outward rectifier potassium channel activity"/>
    <property type="evidence" value="ECO:0007669"/>
    <property type="project" value="TreeGrafter"/>
</dbReference>
<dbReference type="GO" id="GO:0005886">
    <property type="term" value="C:plasma membrane"/>
    <property type="evidence" value="ECO:0007669"/>
    <property type="project" value="TreeGrafter"/>
</dbReference>
<evidence type="ECO:0000256" key="4">
    <source>
        <dbReference type="ARBA" id="ARBA00022989"/>
    </source>
</evidence>
<evidence type="ECO:0000256" key="9">
    <source>
        <dbReference type="SAM" id="Coils"/>
    </source>
</evidence>
<keyword evidence="5 8" id="KW-0406">Ion transport</keyword>
<evidence type="ECO:0000256" key="7">
    <source>
        <dbReference type="ARBA" id="ARBA00023303"/>
    </source>
</evidence>
<evidence type="ECO:0000256" key="1">
    <source>
        <dbReference type="ARBA" id="ARBA00004141"/>
    </source>
</evidence>
<feature type="transmembrane region" description="Helical" evidence="10">
    <location>
        <begin position="12"/>
        <end position="31"/>
    </location>
</feature>
<feature type="transmembrane region" description="Helical" evidence="10">
    <location>
        <begin position="270"/>
        <end position="291"/>
    </location>
</feature>
<sequence>MEIHVRSVQLRLYVYFIVICIYFSFGTYLFYNLEHDASLERRELYSNRCVNIKNQAIKELEEEIKILEKTNKLKELTENIYSINSPLHKNILKLLEKIDECHREHNITNVKEITIPNAFSFVYSISATLGYGDIEAQTLGGKIFFILFSLISIPLFISFYVDLTEWFVGEIVEIYYKAKLYFKKLTSKKSNEIYLRKKIEHQKKKQLPKVVVSMLCLITIFFITSYNHLKQQEDDDTFLQSMSFVFESIALIGLGNNVPEDTVKYLTKELPLIFIGVCFFGLYLNSTVNIFRHMIPTILSKYRKKDKNSFDILDYIIYQPKQRNLGVLSDYRSDSYMKHSTVSTIQLPL</sequence>
<dbReference type="Gene3D" id="1.10.287.70">
    <property type="match status" value="1"/>
</dbReference>
<dbReference type="InterPro" id="IPR003280">
    <property type="entry name" value="2pore_dom_K_chnl"/>
</dbReference>
<keyword evidence="9" id="KW-0175">Coiled coil</keyword>
<feature type="transmembrane region" description="Helical" evidence="10">
    <location>
        <begin position="207"/>
        <end position="226"/>
    </location>
</feature>
<accession>A0A0N4ZJ24</accession>
<dbReference type="Pfam" id="PF07885">
    <property type="entry name" value="Ion_trans_2"/>
    <property type="match status" value="2"/>
</dbReference>
<dbReference type="AlphaFoldDB" id="A0A0N4ZJ24"/>
<keyword evidence="12" id="KW-1185">Reference proteome</keyword>
<evidence type="ECO:0000313" key="12">
    <source>
        <dbReference type="Proteomes" id="UP000038045"/>
    </source>
</evidence>
<keyword evidence="4 10" id="KW-1133">Transmembrane helix</keyword>
<keyword evidence="7 8" id="KW-0407">Ion channel</keyword>
<evidence type="ECO:0000256" key="6">
    <source>
        <dbReference type="ARBA" id="ARBA00023136"/>
    </source>
</evidence>
<evidence type="ECO:0000256" key="3">
    <source>
        <dbReference type="ARBA" id="ARBA00022692"/>
    </source>
</evidence>
<evidence type="ECO:0000313" key="13">
    <source>
        <dbReference type="WBParaSite" id="PTRK_0000793600.1"/>
    </source>
</evidence>
<feature type="coiled-coil region" evidence="9">
    <location>
        <begin position="50"/>
        <end position="77"/>
    </location>
</feature>
<evidence type="ECO:0000256" key="10">
    <source>
        <dbReference type="SAM" id="Phobius"/>
    </source>
</evidence>
<reference evidence="13" key="1">
    <citation type="submission" date="2017-02" db="UniProtKB">
        <authorList>
            <consortium name="WormBaseParasite"/>
        </authorList>
    </citation>
    <scope>IDENTIFICATION</scope>
</reference>
<feature type="domain" description="Potassium channel" evidence="11">
    <location>
        <begin position="109"/>
        <end position="167"/>
    </location>
</feature>
<dbReference type="GO" id="GO:0030322">
    <property type="term" value="P:stabilization of membrane potential"/>
    <property type="evidence" value="ECO:0007669"/>
    <property type="project" value="TreeGrafter"/>
</dbReference>
<feature type="domain" description="Potassium channel" evidence="11">
    <location>
        <begin position="215"/>
        <end position="291"/>
    </location>
</feature>
<keyword evidence="6 10" id="KW-0472">Membrane</keyword>
<dbReference type="InterPro" id="IPR013099">
    <property type="entry name" value="K_chnl_dom"/>
</dbReference>
<dbReference type="PRINTS" id="PR01333">
    <property type="entry name" value="2POREKCHANEL"/>
</dbReference>
<name>A0A0N4ZJ24_PARTI</name>
<evidence type="ECO:0000256" key="5">
    <source>
        <dbReference type="ARBA" id="ARBA00023065"/>
    </source>
</evidence>
<evidence type="ECO:0000256" key="2">
    <source>
        <dbReference type="ARBA" id="ARBA00022448"/>
    </source>
</evidence>
<dbReference type="PANTHER" id="PTHR11003">
    <property type="entry name" value="POTASSIUM CHANNEL, SUBFAMILY K"/>
    <property type="match status" value="1"/>
</dbReference>
<proteinExistence type="inferred from homology"/>
<organism evidence="12 13">
    <name type="scientific">Parastrongyloides trichosuri</name>
    <name type="common">Possum-specific nematode worm</name>
    <dbReference type="NCBI Taxonomy" id="131310"/>
    <lineage>
        <taxon>Eukaryota</taxon>
        <taxon>Metazoa</taxon>
        <taxon>Ecdysozoa</taxon>
        <taxon>Nematoda</taxon>
        <taxon>Chromadorea</taxon>
        <taxon>Rhabditida</taxon>
        <taxon>Tylenchina</taxon>
        <taxon>Panagrolaimomorpha</taxon>
        <taxon>Strongyloidoidea</taxon>
        <taxon>Strongyloididae</taxon>
        <taxon>Parastrongyloides</taxon>
    </lineage>
</organism>
<comment type="subcellular location">
    <subcellularLocation>
        <location evidence="1">Membrane</location>
        <topology evidence="1">Multi-pass membrane protein</topology>
    </subcellularLocation>
</comment>
<keyword evidence="2 8" id="KW-0813">Transport</keyword>